<dbReference type="EMBL" id="JBIASD010000016">
    <property type="protein sequence ID" value="MFF3668721.1"/>
    <property type="molecule type" value="Genomic_DNA"/>
</dbReference>
<sequence>MTTLTTTAMTTAMTTADVLLWGAFPYVALASFVIGSIWRYRYDKFGWTTRSSELYERRLLRVASPLFHFGILVVLIGHVVGLLIPQSWTGAIGLPENAYHVLAVALGTVAGACTLIGIALLIYRRRTVGPVFLATTRNDKLMYAVLTLTILLGLTATVNANIIGSGYNYRNTVSPWFRSIFAFQPEVSLMAGAPLVYHIHALCALALFTIWPYTRLVHVLTAPIGYLTRPYIVYRSREPGGRPTPRGWEPTRPPTA</sequence>
<feature type="transmembrane region" description="Helical" evidence="13">
    <location>
        <begin position="187"/>
        <end position="211"/>
    </location>
</feature>
<evidence type="ECO:0000256" key="13">
    <source>
        <dbReference type="SAM" id="Phobius"/>
    </source>
</evidence>
<keyword evidence="3" id="KW-1003">Cell membrane</keyword>
<gene>
    <name evidence="15" type="primary">narI</name>
    <name evidence="15" type="ORF">ACFYXI_24350</name>
</gene>
<dbReference type="Proteomes" id="UP001602013">
    <property type="component" value="Unassembled WGS sequence"/>
</dbReference>
<feature type="domain" description="NarG-like" evidence="14">
    <location>
        <begin position="18"/>
        <end position="237"/>
    </location>
</feature>
<keyword evidence="16" id="KW-1185">Reference proteome</keyword>
<feature type="transmembrane region" description="Helical" evidence="13">
    <location>
        <begin position="18"/>
        <end position="38"/>
    </location>
</feature>
<protein>
    <submittedName>
        <fullName evidence="15">Respiratory nitrate reductase subunit gamma</fullName>
    </submittedName>
</protein>
<dbReference type="PANTHER" id="PTHR30598">
    <property type="entry name" value="NITRATE REDUCTASE PRIVATE CHAPERONE, REDOX ENZYME MATURATION PROTEIN REMP FAMILY"/>
    <property type="match status" value="1"/>
</dbReference>
<evidence type="ECO:0000259" key="14">
    <source>
        <dbReference type="Pfam" id="PF02665"/>
    </source>
</evidence>
<evidence type="ECO:0000313" key="15">
    <source>
        <dbReference type="EMBL" id="MFF3668721.1"/>
    </source>
</evidence>
<keyword evidence="2" id="KW-0813">Transport</keyword>
<evidence type="ECO:0000256" key="4">
    <source>
        <dbReference type="ARBA" id="ARBA00022617"/>
    </source>
</evidence>
<dbReference type="NCBIfam" id="TIGR00351">
    <property type="entry name" value="narI"/>
    <property type="match status" value="1"/>
</dbReference>
<dbReference type="InterPro" id="IPR051936">
    <property type="entry name" value="Heme-iron_electron_transfer"/>
</dbReference>
<evidence type="ECO:0000256" key="6">
    <source>
        <dbReference type="ARBA" id="ARBA00022723"/>
    </source>
</evidence>
<evidence type="ECO:0000256" key="3">
    <source>
        <dbReference type="ARBA" id="ARBA00022475"/>
    </source>
</evidence>
<keyword evidence="10" id="KW-0408">Iron</keyword>
<feature type="transmembrane region" description="Helical" evidence="13">
    <location>
        <begin position="99"/>
        <end position="123"/>
    </location>
</feature>
<keyword evidence="12 13" id="KW-0472">Membrane</keyword>
<name>A0ABW6SUW4_9ACTN</name>
<evidence type="ECO:0000256" key="10">
    <source>
        <dbReference type="ARBA" id="ARBA00023004"/>
    </source>
</evidence>
<evidence type="ECO:0000256" key="12">
    <source>
        <dbReference type="ARBA" id="ARBA00023136"/>
    </source>
</evidence>
<dbReference type="InterPro" id="IPR023234">
    <property type="entry name" value="NarG-like_domain"/>
</dbReference>
<evidence type="ECO:0000256" key="1">
    <source>
        <dbReference type="ARBA" id="ARBA00004651"/>
    </source>
</evidence>
<evidence type="ECO:0000313" key="16">
    <source>
        <dbReference type="Proteomes" id="UP001602013"/>
    </source>
</evidence>
<proteinExistence type="predicted"/>
<evidence type="ECO:0000256" key="5">
    <source>
        <dbReference type="ARBA" id="ARBA00022692"/>
    </source>
</evidence>
<keyword evidence="8 13" id="KW-1133">Transmembrane helix</keyword>
<keyword evidence="6" id="KW-0479">Metal-binding</keyword>
<reference evidence="15 16" key="1">
    <citation type="submission" date="2024-10" db="EMBL/GenBank/DDBJ databases">
        <title>The Natural Products Discovery Center: Release of the First 8490 Sequenced Strains for Exploring Actinobacteria Biosynthetic Diversity.</title>
        <authorList>
            <person name="Kalkreuter E."/>
            <person name="Kautsar S.A."/>
            <person name="Yang D."/>
            <person name="Bader C.D."/>
            <person name="Teijaro C.N."/>
            <person name="Fluegel L."/>
            <person name="Davis C.M."/>
            <person name="Simpson J.R."/>
            <person name="Lauterbach L."/>
            <person name="Steele A.D."/>
            <person name="Gui C."/>
            <person name="Meng S."/>
            <person name="Li G."/>
            <person name="Viehrig K."/>
            <person name="Ye F."/>
            <person name="Su P."/>
            <person name="Kiefer A.F."/>
            <person name="Nichols A."/>
            <person name="Cepeda A.J."/>
            <person name="Yan W."/>
            <person name="Fan B."/>
            <person name="Jiang Y."/>
            <person name="Adhikari A."/>
            <person name="Zheng C.-J."/>
            <person name="Schuster L."/>
            <person name="Cowan T.M."/>
            <person name="Smanski M.J."/>
            <person name="Chevrette M.G."/>
            <person name="De Carvalho L.P.S."/>
            <person name="Shen B."/>
        </authorList>
    </citation>
    <scope>NUCLEOTIDE SEQUENCE [LARGE SCALE GENOMIC DNA]</scope>
    <source>
        <strain evidence="15 16">NPDC002173</strain>
    </source>
</reference>
<keyword evidence="4" id="KW-0349">Heme</keyword>
<dbReference type="InterPro" id="IPR036197">
    <property type="entry name" value="NarG-like_sf"/>
</dbReference>
<evidence type="ECO:0000256" key="9">
    <source>
        <dbReference type="ARBA" id="ARBA00023002"/>
    </source>
</evidence>
<organism evidence="15 16">
    <name type="scientific">Microtetraspora malaysiensis</name>
    <dbReference type="NCBI Taxonomy" id="161358"/>
    <lineage>
        <taxon>Bacteria</taxon>
        <taxon>Bacillati</taxon>
        <taxon>Actinomycetota</taxon>
        <taxon>Actinomycetes</taxon>
        <taxon>Streptosporangiales</taxon>
        <taxon>Streptosporangiaceae</taxon>
        <taxon>Microtetraspora</taxon>
    </lineage>
</organism>
<dbReference type="Gene3D" id="1.20.950.20">
    <property type="entry name" value="Transmembrane di-heme cytochromes, Chain C"/>
    <property type="match status" value="1"/>
</dbReference>
<dbReference type="InterPro" id="IPR003816">
    <property type="entry name" value="Nitrate_red_gam"/>
</dbReference>
<evidence type="ECO:0000256" key="11">
    <source>
        <dbReference type="ARBA" id="ARBA00023063"/>
    </source>
</evidence>
<dbReference type="RefSeq" id="WP_387414391.1">
    <property type="nucleotide sequence ID" value="NZ_JBIASD010000016.1"/>
</dbReference>
<keyword evidence="9" id="KW-0560">Oxidoreductase</keyword>
<evidence type="ECO:0000256" key="8">
    <source>
        <dbReference type="ARBA" id="ARBA00022989"/>
    </source>
</evidence>
<dbReference type="PANTHER" id="PTHR30598:SF3">
    <property type="entry name" value="RESPIRATORY NITRATE REDUCTASE 1 GAMMA CHAIN"/>
    <property type="match status" value="1"/>
</dbReference>
<comment type="subcellular location">
    <subcellularLocation>
        <location evidence="1">Cell membrane</location>
        <topology evidence="1">Multi-pass membrane protein</topology>
    </subcellularLocation>
</comment>
<dbReference type="SUPFAM" id="SSF103501">
    <property type="entry name" value="Respiratory nitrate reductase 1 gamma chain"/>
    <property type="match status" value="1"/>
</dbReference>
<feature type="transmembrane region" description="Helical" evidence="13">
    <location>
        <begin position="143"/>
        <end position="167"/>
    </location>
</feature>
<accession>A0ABW6SUW4</accession>
<evidence type="ECO:0000256" key="2">
    <source>
        <dbReference type="ARBA" id="ARBA00022448"/>
    </source>
</evidence>
<keyword evidence="11" id="KW-0534">Nitrate assimilation</keyword>
<keyword evidence="5 13" id="KW-0812">Transmembrane</keyword>
<keyword evidence="7" id="KW-0249">Electron transport</keyword>
<feature type="transmembrane region" description="Helical" evidence="13">
    <location>
        <begin position="59"/>
        <end position="84"/>
    </location>
</feature>
<evidence type="ECO:0000256" key="7">
    <source>
        <dbReference type="ARBA" id="ARBA00022982"/>
    </source>
</evidence>
<comment type="caution">
    <text evidence="15">The sequence shown here is derived from an EMBL/GenBank/DDBJ whole genome shotgun (WGS) entry which is preliminary data.</text>
</comment>
<dbReference type="Pfam" id="PF02665">
    <property type="entry name" value="Nitrate_red_gam"/>
    <property type="match status" value="1"/>
</dbReference>